<organism evidence="5 6">
    <name type="scientific">Psychracetigena formicireducens</name>
    <dbReference type="NCBI Taxonomy" id="2986056"/>
    <lineage>
        <taxon>Bacteria</taxon>
        <taxon>Bacillati</taxon>
        <taxon>Candidatus Lithacetigenota</taxon>
        <taxon>Candidatus Psychracetigena</taxon>
    </lineage>
</organism>
<gene>
    <name evidence="5" type="primary">yusO</name>
    <name evidence="5" type="ORF">DDT42_00712</name>
</gene>
<proteinExistence type="predicted"/>
<evidence type="ECO:0000259" key="4">
    <source>
        <dbReference type="PROSITE" id="PS50995"/>
    </source>
</evidence>
<dbReference type="CDD" id="cd00090">
    <property type="entry name" value="HTH_ARSR"/>
    <property type="match status" value="1"/>
</dbReference>
<keyword evidence="2" id="KW-0238">DNA-binding</keyword>
<evidence type="ECO:0000313" key="6">
    <source>
        <dbReference type="Proteomes" id="UP000811545"/>
    </source>
</evidence>
<dbReference type="GO" id="GO:0003677">
    <property type="term" value="F:DNA binding"/>
    <property type="evidence" value="ECO:0007669"/>
    <property type="project" value="UniProtKB-KW"/>
</dbReference>
<dbReference type="InterPro" id="IPR036390">
    <property type="entry name" value="WH_DNA-bd_sf"/>
</dbReference>
<dbReference type="InterPro" id="IPR011991">
    <property type="entry name" value="ArsR-like_HTH"/>
</dbReference>
<dbReference type="SMART" id="SM00347">
    <property type="entry name" value="HTH_MARR"/>
    <property type="match status" value="1"/>
</dbReference>
<keyword evidence="1" id="KW-0805">Transcription regulation</keyword>
<keyword evidence="3" id="KW-0804">Transcription</keyword>
<dbReference type="Pfam" id="PF01047">
    <property type="entry name" value="MarR"/>
    <property type="match status" value="1"/>
</dbReference>
<dbReference type="PROSITE" id="PS50995">
    <property type="entry name" value="HTH_MARR_2"/>
    <property type="match status" value="1"/>
</dbReference>
<dbReference type="EMBL" id="QLTW01000027">
    <property type="protein sequence ID" value="MBT9144856.1"/>
    <property type="molecule type" value="Genomic_DNA"/>
</dbReference>
<dbReference type="PANTHER" id="PTHR42756">
    <property type="entry name" value="TRANSCRIPTIONAL REGULATOR, MARR"/>
    <property type="match status" value="1"/>
</dbReference>
<dbReference type="GO" id="GO:0003700">
    <property type="term" value="F:DNA-binding transcription factor activity"/>
    <property type="evidence" value="ECO:0007669"/>
    <property type="project" value="InterPro"/>
</dbReference>
<dbReference type="Proteomes" id="UP000811545">
    <property type="component" value="Unassembled WGS sequence"/>
</dbReference>
<dbReference type="InterPro" id="IPR036388">
    <property type="entry name" value="WH-like_DNA-bd_sf"/>
</dbReference>
<dbReference type="SUPFAM" id="SSF46785">
    <property type="entry name" value="Winged helix' DNA-binding domain"/>
    <property type="match status" value="1"/>
</dbReference>
<comment type="caution">
    <text evidence="5">The sequence shown here is derived from an EMBL/GenBank/DDBJ whole genome shotgun (WGS) entry which is preliminary data.</text>
</comment>
<evidence type="ECO:0000313" key="5">
    <source>
        <dbReference type="EMBL" id="MBT9144856.1"/>
    </source>
</evidence>
<name>A0A9E2BFX1_PSYF1</name>
<reference evidence="5 6" key="1">
    <citation type="journal article" date="2021" name="bioRxiv">
        <title>Unique metabolic strategies in Hadean analogues reveal hints for primordial physiology.</title>
        <authorList>
            <person name="Nobu M.K."/>
            <person name="Nakai R."/>
            <person name="Tamazawa S."/>
            <person name="Mori H."/>
            <person name="Toyoda A."/>
            <person name="Ijiri A."/>
            <person name="Suzuki S."/>
            <person name="Kurokawa K."/>
            <person name="Kamagata Y."/>
            <person name="Tamaki H."/>
        </authorList>
    </citation>
    <scope>NUCLEOTIDE SEQUENCE [LARGE SCALE GENOMIC DNA]</scope>
    <source>
        <strain evidence="5">BS525</strain>
    </source>
</reference>
<evidence type="ECO:0000256" key="3">
    <source>
        <dbReference type="ARBA" id="ARBA00023163"/>
    </source>
</evidence>
<dbReference type="PRINTS" id="PR00598">
    <property type="entry name" value="HTHMARR"/>
</dbReference>
<evidence type="ECO:0000256" key="2">
    <source>
        <dbReference type="ARBA" id="ARBA00023125"/>
    </source>
</evidence>
<accession>A0A9E2BFX1</accession>
<dbReference type="InterPro" id="IPR000835">
    <property type="entry name" value="HTH_MarR-typ"/>
</dbReference>
<dbReference type="Gene3D" id="1.10.10.10">
    <property type="entry name" value="Winged helix-like DNA-binding domain superfamily/Winged helix DNA-binding domain"/>
    <property type="match status" value="1"/>
</dbReference>
<protein>
    <submittedName>
        <fullName evidence="5">HTH-type transcriptional regulator YusO</fullName>
    </submittedName>
</protein>
<dbReference type="AlphaFoldDB" id="A0A9E2BFX1"/>
<sequence length="143" mass="16648">MDINYFNRIEKILRNINHIMNVELRRAASRLDINLTQFYILTFLTSYPLSPIGELSRKFELSPSTMTAHMDILESKGFIVRIREGDDRRVVKLDLTLEGKSFINNLVENRVEVLKKALLNLDQQKHQDIEEVLSYLEGKLLAS</sequence>
<dbReference type="PANTHER" id="PTHR42756:SF1">
    <property type="entry name" value="TRANSCRIPTIONAL REPRESSOR OF EMRAB OPERON"/>
    <property type="match status" value="1"/>
</dbReference>
<feature type="domain" description="HTH marR-type" evidence="4">
    <location>
        <begin position="6"/>
        <end position="138"/>
    </location>
</feature>
<evidence type="ECO:0000256" key="1">
    <source>
        <dbReference type="ARBA" id="ARBA00023015"/>
    </source>
</evidence>